<sequence length="224" mass="24368">MQLVDRSVMPKGFAASSGAHYDLQGVCGSCVFLGQIQAAVTEFLKQQKARRSSAAPANGAAELGGGAAQARRRLSSSNRVERPTRRRAADPAASSGAAEDGGDAKRRCRRRWRRRRVADLGRLPERPYSGEPHAVAAPSPASLRRAPHPERPYSDEPPFSPSLAFLFLAEVLFFLTKVAEVRLARVAKLGHAKLGWERSPLPSLLHASDLPTWLYIATRLVLAL</sequence>
<organism evidence="2">
    <name type="scientific">Oryza nivara</name>
    <name type="common">Indian wild rice</name>
    <name type="synonym">Oryza sativa f. spontanea</name>
    <dbReference type="NCBI Taxonomy" id="4536"/>
    <lineage>
        <taxon>Eukaryota</taxon>
        <taxon>Viridiplantae</taxon>
        <taxon>Streptophyta</taxon>
        <taxon>Embryophyta</taxon>
        <taxon>Tracheophyta</taxon>
        <taxon>Spermatophyta</taxon>
        <taxon>Magnoliopsida</taxon>
        <taxon>Liliopsida</taxon>
        <taxon>Poales</taxon>
        <taxon>Poaceae</taxon>
        <taxon>BOP clade</taxon>
        <taxon>Oryzoideae</taxon>
        <taxon>Oryzeae</taxon>
        <taxon>Oryzinae</taxon>
        <taxon>Oryza</taxon>
    </lineage>
</organism>
<accession>A0A0E0IEA6</accession>
<evidence type="ECO:0000313" key="2">
    <source>
        <dbReference type="EnsemblPlants" id="ONIVA08G22600.4"/>
    </source>
</evidence>
<reference evidence="2" key="1">
    <citation type="submission" date="2015-04" db="UniProtKB">
        <authorList>
            <consortium name="EnsemblPlants"/>
        </authorList>
    </citation>
    <scope>IDENTIFICATION</scope>
    <source>
        <strain evidence="2">SL10</strain>
    </source>
</reference>
<evidence type="ECO:0000313" key="3">
    <source>
        <dbReference type="Proteomes" id="UP000006591"/>
    </source>
</evidence>
<protein>
    <submittedName>
        <fullName evidence="2">Uncharacterized protein</fullName>
    </submittedName>
</protein>
<dbReference type="HOGENOM" id="CLU_107798_0_0_1"/>
<dbReference type="Proteomes" id="UP000006591">
    <property type="component" value="Chromosome 8"/>
</dbReference>
<feature type="region of interest" description="Disordered" evidence="1">
    <location>
        <begin position="52"/>
        <end position="108"/>
    </location>
</feature>
<feature type="compositionally biased region" description="Basic and acidic residues" evidence="1">
    <location>
        <begin position="79"/>
        <end position="89"/>
    </location>
</feature>
<keyword evidence="3" id="KW-1185">Reference proteome</keyword>
<dbReference type="AlphaFoldDB" id="A0A0E0IEA6"/>
<proteinExistence type="predicted"/>
<dbReference type="EnsemblPlants" id="ONIVA08G22600.4">
    <property type="protein sequence ID" value="ONIVA08G22600.4"/>
    <property type="gene ID" value="ONIVA08G22600"/>
</dbReference>
<name>A0A0E0IEA6_ORYNI</name>
<feature type="region of interest" description="Disordered" evidence="1">
    <location>
        <begin position="123"/>
        <end position="155"/>
    </location>
</feature>
<evidence type="ECO:0000256" key="1">
    <source>
        <dbReference type="SAM" id="MobiDB-lite"/>
    </source>
</evidence>
<feature type="compositionally biased region" description="Low complexity" evidence="1">
    <location>
        <begin position="52"/>
        <end position="61"/>
    </location>
</feature>
<reference evidence="2" key="2">
    <citation type="submission" date="2018-04" db="EMBL/GenBank/DDBJ databases">
        <title>OnivRS2 (Oryza nivara Reference Sequence Version 2).</title>
        <authorList>
            <person name="Zhang J."/>
            <person name="Kudrna D."/>
            <person name="Lee S."/>
            <person name="Talag J."/>
            <person name="Rajasekar S."/>
            <person name="Welchert J."/>
            <person name="Hsing Y.-I."/>
            <person name="Wing R.A."/>
        </authorList>
    </citation>
    <scope>NUCLEOTIDE SEQUENCE [LARGE SCALE GENOMIC DNA]</scope>
    <source>
        <strain evidence="2">SL10</strain>
    </source>
</reference>
<dbReference type="Gramene" id="ONIVA08G22600.4">
    <property type="protein sequence ID" value="ONIVA08G22600.4"/>
    <property type="gene ID" value="ONIVA08G22600"/>
</dbReference>